<evidence type="ECO:0000256" key="5">
    <source>
        <dbReference type="ARBA" id="ARBA00023008"/>
    </source>
</evidence>
<dbReference type="GO" id="GO:0016787">
    <property type="term" value="F:hydrolase activity"/>
    <property type="evidence" value="ECO:0007669"/>
    <property type="project" value="UniProtKB-KW"/>
</dbReference>
<proteinExistence type="inferred from homology"/>
<dbReference type="EC" id="1.14.99.56" evidence="12"/>
<dbReference type="GO" id="GO:0046872">
    <property type="term" value="F:metal ion binding"/>
    <property type="evidence" value="ECO:0007669"/>
    <property type="project" value="UniProtKB-KW"/>
</dbReference>
<evidence type="ECO:0000256" key="10">
    <source>
        <dbReference type="ARBA" id="ARBA00044502"/>
    </source>
</evidence>
<accession>A0AAD7E5D8</accession>
<evidence type="ECO:0000256" key="1">
    <source>
        <dbReference type="ARBA" id="ARBA00001973"/>
    </source>
</evidence>
<dbReference type="AlphaFoldDB" id="A0AAD7E5D8"/>
<organism evidence="16 17">
    <name type="scientific">Mycena pura</name>
    <dbReference type="NCBI Taxonomy" id="153505"/>
    <lineage>
        <taxon>Eukaryota</taxon>
        <taxon>Fungi</taxon>
        <taxon>Dikarya</taxon>
        <taxon>Basidiomycota</taxon>
        <taxon>Agaricomycotina</taxon>
        <taxon>Agaricomycetes</taxon>
        <taxon>Agaricomycetidae</taxon>
        <taxon>Agaricales</taxon>
        <taxon>Marasmiineae</taxon>
        <taxon>Mycenaceae</taxon>
        <taxon>Mycena</taxon>
    </lineage>
</organism>
<evidence type="ECO:0000256" key="3">
    <source>
        <dbReference type="ARBA" id="ARBA00023001"/>
    </source>
</evidence>
<dbReference type="InterPro" id="IPR005103">
    <property type="entry name" value="AA9_LPMO"/>
</dbReference>
<keyword evidence="9" id="KW-0624">Polysaccharide degradation</keyword>
<evidence type="ECO:0000313" key="16">
    <source>
        <dbReference type="EMBL" id="KAJ7230015.1"/>
    </source>
</evidence>
<keyword evidence="2" id="KW-0479">Metal-binding</keyword>
<evidence type="ECO:0000256" key="7">
    <source>
        <dbReference type="ARBA" id="ARBA00023157"/>
    </source>
</evidence>
<feature type="domain" description="Auxiliary Activity family 9 catalytic" evidence="15">
    <location>
        <begin position="20"/>
        <end position="232"/>
    </location>
</feature>
<evidence type="ECO:0000256" key="9">
    <source>
        <dbReference type="ARBA" id="ARBA00023326"/>
    </source>
</evidence>
<reference evidence="16" key="1">
    <citation type="submission" date="2023-03" db="EMBL/GenBank/DDBJ databases">
        <title>Massive genome expansion in bonnet fungi (Mycena s.s.) driven by repeated elements and novel gene families across ecological guilds.</title>
        <authorList>
            <consortium name="Lawrence Berkeley National Laboratory"/>
            <person name="Harder C.B."/>
            <person name="Miyauchi S."/>
            <person name="Viragh M."/>
            <person name="Kuo A."/>
            <person name="Thoen E."/>
            <person name="Andreopoulos B."/>
            <person name="Lu D."/>
            <person name="Skrede I."/>
            <person name="Drula E."/>
            <person name="Henrissat B."/>
            <person name="Morin E."/>
            <person name="Kohler A."/>
            <person name="Barry K."/>
            <person name="LaButti K."/>
            <person name="Morin E."/>
            <person name="Salamov A."/>
            <person name="Lipzen A."/>
            <person name="Mereny Z."/>
            <person name="Hegedus B."/>
            <person name="Baldrian P."/>
            <person name="Stursova M."/>
            <person name="Weitz H."/>
            <person name="Taylor A."/>
            <person name="Grigoriev I.V."/>
            <person name="Nagy L.G."/>
            <person name="Martin F."/>
            <person name="Kauserud H."/>
        </authorList>
    </citation>
    <scope>NUCLEOTIDE SEQUENCE</scope>
    <source>
        <strain evidence="16">9144</strain>
    </source>
</reference>
<dbReference type="CDD" id="cd21175">
    <property type="entry name" value="LPMO_AA9"/>
    <property type="match status" value="1"/>
</dbReference>
<evidence type="ECO:0000256" key="13">
    <source>
        <dbReference type="SAM" id="MobiDB-lite"/>
    </source>
</evidence>
<keyword evidence="8" id="KW-0119">Carbohydrate metabolism</keyword>
<dbReference type="GO" id="GO:0004497">
    <property type="term" value="F:monooxygenase activity"/>
    <property type="evidence" value="ECO:0007669"/>
    <property type="project" value="UniProtKB-KW"/>
</dbReference>
<gene>
    <name evidence="16" type="ORF">GGX14DRAFT_409816</name>
</gene>
<comment type="cofactor">
    <cofactor evidence="1">
        <name>Cu(2+)</name>
        <dbReference type="ChEBI" id="CHEBI:29036"/>
    </cofactor>
</comment>
<evidence type="ECO:0000256" key="4">
    <source>
        <dbReference type="ARBA" id="ARBA00023002"/>
    </source>
</evidence>
<evidence type="ECO:0000256" key="6">
    <source>
        <dbReference type="ARBA" id="ARBA00023033"/>
    </source>
</evidence>
<comment type="catalytic activity">
    <reaction evidence="11">
        <text>[(1-&gt;4)-beta-D-glucosyl]n+m + reduced acceptor + O2 = 4-dehydro-beta-D-glucosyl-[(1-&gt;4)-beta-D-glucosyl]n-1 + [(1-&gt;4)-beta-D-glucosyl]m + acceptor + H2O.</text>
        <dbReference type="EC" id="1.14.99.56"/>
    </reaction>
</comment>
<keyword evidence="3" id="KW-0136">Cellulose degradation</keyword>
<evidence type="ECO:0000256" key="12">
    <source>
        <dbReference type="ARBA" id="ARBA00047174"/>
    </source>
</evidence>
<dbReference type="Gene3D" id="2.70.50.70">
    <property type="match status" value="1"/>
</dbReference>
<dbReference type="PANTHER" id="PTHR33353:SF6">
    <property type="entry name" value="ENDOGLUCANASE IV"/>
    <property type="match status" value="1"/>
</dbReference>
<evidence type="ECO:0000313" key="17">
    <source>
        <dbReference type="Proteomes" id="UP001219525"/>
    </source>
</evidence>
<comment type="caution">
    <text evidence="16">The sequence shown here is derived from an EMBL/GenBank/DDBJ whole genome shotgun (WGS) entry which is preliminary data.</text>
</comment>
<name>A0AAD7E5D8_9AGAR</name>
<dbReference type="Proteomes" id="UP001219525">
    <property type="component" value="Unassembled WGS sequence"/>
</dbReference>
<keyword evidence="7" id="KW-1015">Disulfide bond</keyword>
<keyword evidence="6" id="KW-0503">Monooxygenase</keyword>
<keyword evidence="5" id="KW-0186">Copper</keyword>
<keyword evidence="4" id="KW-0560">Oxidoreductase</keyword>
<evidence type="ECO:0000256" key="14">
    <source>
        <dbReference type="SAM" id="SignalP"/>
    </source>
</evidence>
<keyword evidence="16" id="KW-0378">Hydrolase</keyword>
<feature type="signal peptide" evidence="14">
    <location>
        <begin position="1"/>
        <end position="19"/>
    </location>
</feature>
<comment type="similarity">
    <text evidence="10">Belongs to the polysaccharide monooxygenase AA9 family.</text>
</comment>
<dbReference type="Pfam" id="PF03443">
    <property type="entry name" value="AA9"/>
    <property type="match status" value="1"/>
</dbReference>
<feature type="chain" id="PRO_5042260093" description="lytic cellulose monooxygenase (C4-dehydrogenating)" evidence="14">
    <location>
        <begin position="20"/>
        <end position="332"/>
    </location>
</feature>
<dbReference type="PANTHER" id="PTHR33353">
    <property type="entry name" value="PUTATIVE (AFU_ORTHOLOGUE AFUA_1G12560)-RELATED"/>
    <property type="match status" value="1"/>
</dbReference>
<sequence>MKSFAAALFSASLIASAAAHGWIGELTIAGKGYKGNEPTEETPNGAPSVIRQIENNLPVKDTTSSELTCGRNAKPAALVATVAAGATIPVHWQTLAANGFWFHDVGPMMTYLASCGSVTCDKFDASKAKWFKIAQEGQDSSGSWAQAKLDDGSPASVTLPSNLKAGNYLLRHEIVALHTAQSEGGAEFYPGCAQLTVTGSGDGTPADHELVSLPGAYKPTDPGILIDVYNMKGPYQFPGPAIAAFVSGAAPAKAATSTPAKAAASTKAQATGTHTAAPSATSPAAASGGKTCKGKRSRRASAATPAVEALDVRTEVRRSRVRHMHRAVQRSF</sequence>
<feature type="region of interest" description="Disordered" evidence="13">
    <location>
        <begin position="265"/>
        <end position="306"/>
    </location>
</feature>
<keyword evidence="14" id="KW-0732">Signal</keyword>
<keyword evidence="17" id="KW-1185">Reference proteome</keyword>
<protein>
    <recommendedName>
        <fullName evidence="12">lytic cellulose monooxygenase (C4-dehydrogenating)</fullName>
        <ecNumber evidence="12">1.14.99.56</ecNumber>
    </recommendedName>
</protein>
<evidence type="ECO:0000256" key="11">
    <source>
        <dbReference type="ARBA" id="ARBA00045077"/>
    </source>
</evidence>
<dbReference type="EMBL" id="JARJCW010000001">
    <property type="protein sequence ID" value="KAJ7230015.1"/>
    <property type="molecule type" value="Genomic_DNA"/>
</dbReference>
<dbReference type="InterPro" id="IPR049892">
    <property type="entry name" value="AA9"/>
</dbReference>
<evidence type="ECO:0000256" key="8">
    <source>
        <dbReference type="ARBA" id="ARBA00023277"/>
    </source>
</evidence>
<evidence type="ECO:0000256" key="2">
    <source>
        <dbReference type="ARBA" id="ARBA00022723"/>
    </source>
</evidence>
<dbReference type="GO" id="GO:0030245">
    <property type="term" value="P:cellulose catabolic process"/>
    <property type="evidence" value="ECO:0007669"/>
    <property type="project" value="UniProtKB-KW"/>
</dbReference>
<evidence type="ECO:0000259" key="15">
    <source>
        <dbReference type="Pfam" id="PF03443"/>
    </source>
</evidence>
<feature type="compositionally biased region" description="Low complexity" evidence="13">
    <location>
        <begin position="265"/>
        <end position="289"/>
    </location>
</feature>